<comment type="caution">
    <text evidence="4">The sequence shown here is derived from an EMBL/GenBank/DDBJ whole genome shotgun (WGS) entry which is preliminary data.</text>
</comment>
<dbReference type="PROSITE" id="PS50102">
    <property type="entry name" value="RRM"/>
    <property type="match status" value="1"/>
</dbReference>
<accession>A0AAD4JWF1</accession>
<dbReference type="InterPro" id="IPR012677">
    <property type="entry name" value="Nucleotide-bd_a/b_plait_sf"/>
</dbReference>
<dbReference type="Gene3D" id="3.30.70.330">
    <property type="match status" value="1"/>
</dbReference>
<feature type="non-terminal residue" evidence="4">
    <location>
        <position position="1"/>
    </location>
</feature>
<dbReference type="SUPFAM" id="SSF54928">
    <property type="entry name" value="RNA-binding domain, RBD"/>
    <property type="match status" value="1"/>
</dbReference>
<keyword evidence="1 2" id="KW-0694">RNA-binding</keyword>
<dbReference type="InterPro" id="IPR035979">
    <property type="entry name" value="RBD_domain_sf"/>
</dbReference>
<protein>
    <recommendedName>
        <fullName evidence="3">RRM domain-containing protein</fullName>
    </recommendedName>
</protein>
<sequence length="189" mass="22122">MDFHQTYRKSQNNGTVSFTTRQQVAPERLRQLESGAGELFLSGISKSLTVEEVMQVALQLGDVYKIRFKIDYSGNSRGYAYLQYIADARIERTTKFLQIHFKIADLKIDVRESRNIRKLVLKKVKHLTPLEVYEALRQINRYAKLCIIEYEPRHFAYIITYRNSDEAGEAYGIFRSKIYYFGADAVVEW</sequence>
<dbReference type="EMBL" id="JAJJHW010002774">
    <property type="protein sequence ID" value="KAH8366001.1"/>
    <property type="molecule type" value="Genomic_DNA"/>
</dbReference>
<dbReference type="InterPro" id="IPR000504">
    <property type="entry name" value="RRM_dom"/>
</dbReference>
<reference evidence="4" key="1">
    <citation type="journal article" date="2021" name="Mol. Ecol. Resour.">
        <title>Phylogenomic analyses of the genus Drosophila reveals genomic signals of climate adaptation.</title>
        <authorList>
            <person name="Li F."/>
            <person name="Rane R.V."/>
            <person name="Luria V."/>
            <person name="Xiong Z."/>
            <person name="Chen J."/>
            <person name="Li Z."/>
            <person name="Catullo R.A."/>
            <person name="Griffin P.C."/>
            <person name="Schiffer M."/>
            <person name="Pearce S."/>
            <person name="Lee S.F."/>
            <person name="McElroy K."/>
            <person name="Stocker A."/>
            <person name="Shirriffs J."/>
            <person name="Cockerell F."/>
            <person name="Coppin C."/>
            <person name="Sgro C.M."/>
            <person name="Karger A."/>
            <person name="Cain J.W."/>
            <person name="Weber J.A."/>
            <person name="Santpere G."/>
            <person name="Kirschner M.W."/>
            <person name="Hoffmann A.A."/>
            <person name="Oakeshott J.G."/>
            <person name="Zhang G."/>
        </authorList>
    </citation>
    <scope>NUCLEOTIDE SEQUENCE</scope>
    <source>
        <strain evidence="4">BGI-SZ-2011g</strain>
    </source>
</reference>
<evidence type="ECO:0000256" key="1">
    <source>
        <dbReference type="ARBA" id="ARBA00022884"/>
    </source>
</evidence>
<dbReference type="Proteomes" id="UP001200034">
    <property type="component" value="Unassembled WGS sequence"/>
</dbReference>
<evidence type="ECO:0000259" key="3">
    <source>
        <dbReference type="PROSITE" id="PS50102"/>
    </source>
</evidence>
<gene>
    <name evidence="4" type="ORF">KR093_008114</name>
</gene>
<dbReference type="GO" id="GO:0003723">
    <property type="term" value="F:RNA binding"/>
    <property type="evidence" value="ECO:0007669"/>
    <property type="project" value="UniProtKB-UniRule"/>
</dbReference>
<feature type="domain" description="RRM" evidence="3">
    <location>
        <begin position="37"/>
        <end position="123"/>
    </location>
</feature>
<evidence type="ECO:0000256" key="2">
    <source>
        <dbReference type="PROSITE-ProRule" id="PRU00176"/>
    </source>
</evidence>
<name>A0AAD4JWF1_9MUSC</name>
<keyword evidence="5" id="KW-1185">Reference proteome</keyword>
<organism evidence="4 5">
    <name type="scientific">Drosophila rubida</name>
    <dbReference type="NCBI Taxonomy" id="30044"/>
    <lineage>
        <taxon>Eukaryota</taxon>
        <taxon>Metazoa</taxon>
        <taxon>Ecdysozoa</taxon>
        <taxon>Arthropoda</taxon>
        <taxon>Hexapoda</taxon>
        <taxon>Insecta</taxon>
        <taxon>Pterygota</taxon>
        <taxon>Neoptera</taxon>
        <taxon>Endopterygota</taxon>
        <taxon>Diptera</taxon>
        <taxon>Brachycera</taxon>
        <taxon>Muscomorpha</taxon>
        <taxon>Ephydroidea</taxon>
        <taxon>Drosophilidae</taxon>
        <taxon>Drosophila</taxon>
    </lineage>
</organism>
<evidence type="ECO:0000313" key="5">
    <source>
        <dbReference type="Proteomes" id="UP001200034"/>
    </source>
</evidence>
<evidence type="ECO:0000313" key="4">
    <source>
        <dbReference type="EMBL" id="KAH8366001.1"/>
    </source>
</evidence>
<dbReference type="AlphaFoldDB" id="A0AAD4JWF1"/>
<proteinExistence type="predicted"/>